<evidence type="ECO:0000313" key="1">
    <source>
        <dbReference type="EMBL" id="PYH94557.1"/>
    </source>
</evidence>
<sequence length="195" mass="22112">MHRAFKPFFQTAPLAQRQPRLSQYIKAVKKHSLEETVQVVWQGILSKWFPFRQGYKWGIKGSTLSNNNMPDATVIQVCALRPNPSDSEDWAERQILLIECKRPSKDTPLGWDDTITGQFTDDLSATLNASGRLFGAVAIGTKVRFYQWDGQVLPDGELCQLHPGTFDLATNDGIQEVENMMNFIKARGWEWAAPK</sequence>
<protein>
    <submittedName>
        <fullName evidence="1">Uncharacterized protein</fullName>
    </submittedName>
</protein>
<dbReference type="STRING" id="1448320.A0A319DKC1"/>
<dbReference type="VEuPathDB" id="FungiDB:BO71DRAFT_450028"/>
<dbReference type="OrthoDB" id="4499616at2759"/>
<dbReference type="AlphaFoldDB" id="A0A319DKC1"/>
<reference evidence="1 2" key="1">
    <citation type="submission" date="2018-02" db="EMBL/GenBank/DDBJ databases">
        <title>The genomes of Aspergillus section Nigri reveals drivers in fungal speciation.</title>
        <authorList>
            <consortium name="DOE Joint Genome Institute"/>
            <person name="Vesth T.C."/>
            <person name="Nybo J."/>
            <person name="Theobald S."/>
            <person name="Brandl J."/>
            <person name="Frisvad J.C."/>
            <person name="Nielsen K.F."/>
            <person name="Lyhne E.K."/>
            <person name="Kogle M.E."/>
            <person name="Kuo A."/>
            <person name="Riley R."/>
            <person name="Clum A."/>
            <person name="Nolan M."/>
            <person name="Lipzen A."/>
            <person name="Salamov A."/>
            <person name="Henrissat B."/>
            <person name="Wiebenga A."/>
            <person name="De vries R.P."/>
            <person name="Grigoriev I.V."/>
            <person name="Mortensen U.H."/>
            <person name="Andersen M.R."/>
            <person name="Baker S.E."/>
        </authorList>
    </citation>
    <scope>NUCLEOTIDE SEQUENCE [LARGE SCALE GENOMIC DNA]</scope>
    <source>
        <strain evidence="1 2">CBS 707.79</strain>
    </source>
</reference>
<proteinExistence type="predicted"/>
<dbReference type="EMBL" id="KZ825869">
    <property type="protein sequence ID" value="PYH94557.1"/>
    <property type="molecule type" value="Genomic_DNA"/>
</dbReference>
<keyword evidence="2" id="KW-1185">Reference proteome</keyword>
<dbReference type="Proteomes" id="UP000247810">
    <property type="component" value="Unassembled WGS sequence"/>
</dbReference>
<accession>A0A319DKC1</accession>
<name>A0A319DKC1_9EURO</name>
<organism evidence="1 2">
    <name type="scientific">Aspergillus ellipticus CBS 707.79</name>
    <dbReference type="NCBI Taxonomy" id="1448320"/>
    <lineage>
        <taxon>Eukaryota</taxon>
        <taxon>Fungi</taxon>
        <taxon>Dikarya</taxon>
        <taxon>Ascomycota</taxon>
        <taxon>Pezizomycotina</taxon>
        <taxon>Eurotiomycetes</taxon>
        <taxon>Eurotiomycetidae</taxon>
        <taxon>Eurotiales</taxon>
        <taxon>Aspergillaceae</taxon>
        <taxon>Aspergillus</taxon>
        <taxon>Aspergillus subgen. Circumdati</taxon>
    </lineage>
</organism>
<gene>
    <name evidence="1" type="ORF">BO71DRAFT_450028</name>
</gene>
<evidence type="ECO:0000313" key="2">
    <source>
        <dbReference type="Proteomes" id="UP000247810"/>
    </source>
</evidence>